<evidence type="ECO:0000313" key="4">
    <source>
        <dbReference type="Proteomes" id="UP000214646"/>
    </source>
</evidence>
<feature type="compositionally biased region" description="Pro residues" evidence="1">
    <location>
        <begin position="160"/>
        <end position="174"/>
    </location>
</feature>
<proteinExistence type="predicted"/>
<dbReference type="Pfam" id="PF07608">
    <property type="entry name" value="DUF1571"/>
    <property type="match status" value="1"/>
</dbReference>
<sequence>MDTSRSLVAVVLIAAVAASPGCARAFARKNAGPNAVIPVSDTSQTPASPPSAQPPPVAAPKPPAEPSVAPPRADAISEPSVPPLPDVTGPVPVANAVPPINVPPEVPDAPVQRAQGMADNSGGVVSADSDDRRPLKERLEEMRKKREERREQRREDRDPMPLPSLPALPPPSNVKPPAAAEPVPSPTPAAPAPMPAVNAATSPVPASSSADVKQLLDMARARYATVTDFEARMVRREVVNGKEQPGEEVLYKFRKEPLSVYMKTVSENGKGREVLYVKGQFDGKMHVITGKGDNRLVGVGFKTTVDPDSNTATAKSRYRIYEAGFGRTLDGLVKSVEKGAVKVVGEVRRKEYEFPLTAIEVTIRPGDDAMMPKGGKRQIFFDAKKDSPSYLFPVLVVATDADGREVEYYCFDGIKVPSGMKDADWTPDILGKKK</sequence>
<feature type="compositionally biased region" description="Pro residues" evidence="1">
    <location>
        <begin position="183"/>
        <end position="194"/>
    </location>
</feature>
<reference evidence="4" key="1">
    <citation type="submission" date="2017-06" db="EMBL/GenBank/DDBJ databases">
        <title>Genome analysis of Fimbriiglobus ruber SP5, the first member of the order Planctomycetales with confirmed chitinolytic capability.</title>
        <authorList>
            <person name="Ravin N.V."/>
            <person name="Rakitin A.L."/>
            <person name="Ivanova A.A."/>
            <person name="Beletsky A.V."/>
            <person name="Kulichevskaya I.S."/>
            <person name="Mardanov A.V."/>
            <person name="Dedysh S.N."/>
        </authorList>
    </citation>
    <scope>NUCLEOTIDE SEQUENCE [LARGE SCALE GENOMIC DNA]</scope>
    <source>
        <strain evidence="4">SP5</strain>
    </source>
</reference>
<dbReference type="RefSeq" id="WP_088257230.1">
    <property type="nucleotide sequence ID" value="NZ_NIDE01000013.1"/>
</dbReference>
<feature type="region of interest" description="Disordered" evidence="1">
    <location>
        <begin position="34"/>
        <end position="206"/>
    </location>
</feature>
<keyword evidence="4" id="KW-1185">Reference proteome</keyword>
<feature type="compositionally biased region" description="Basic and acidic residues" evidence="1">
    <location>
        <begin position="129"/>
        <end position="159"/>
    </location>
</feature>
<dbReference type="Proteomes" id="UP000214646">
    <property type="component" value="Unassembled WGS sequence"/>
</dbReference>
<feature type="chain" id="PRO_5012759228" description="DUF1571 domain-containing protein" evidence="2">
    <location>
        <begin position="26"/>
        <end position="434"/>
    </location>
</feature>
<organism evidence="3 4">
    <name type="scientific">Fimbriiglobus ruber</name>
    <dbReference type="NCBI Taxonomy" id="1908690"/>
    <lineage>
        <taxon>Bacteria</taxon>
        <taxon>Pseudomonadati</taxon>
        <taxon>Planctomycetota</taxon>
        <taxon>Planctomycetia</taxon>
        <taxon>Gemmatales</taxon>
        <taxon>Gemmataceae</taxon>
        <taxon>Fimbriiglobus</taxon>
    </lineage>
</organism>
<comment type="caution">
    <text evidence="3">The sequence shown here is derived from an EMBL/GenBank/DDBJ whole genome shotgun (WGS) entry which is preliminary data.</text>
</comment>
<evidence type="ECO:0008006" key="5">
    <source>
        <dbReference type="Google" id="ProtNLM"/>
    </source>
</evidence>
<feature type="signal peptide" evidence="2">
    <location>
        <begin position="1"/>
        <end position="25"/>
    </location>
</feature>
<feature type="compositionally biased region" description="Low complexity" evidence="1">
    <location>
        <begin position="195"/>
        <end position="206"/>
    </location>
</feature>
<gene>
    <name evidence="3" type="ORF">FRUB_06381</name>
</gene>
<feature type="compositionally biased region" description="Pro residues" evidence="1">
    <location>
        <begin position="47"/>
        <end position="69"/>
    </location>
</feature>
<evidence type="ECO:0000313" key="3">
    <source>
        <dbReference type="EMBL" id="OWK38876.1"/>
    </source>
</evidence>
<dbReference type="EMBL" id="NIDE01000013">
    <property type="protein sequence ID" value="OWK38876.1"/>
    <property type="molecule type" value="Genomic_DNA"/>
</dbReference>
<evidence type="ECO:0000256" key="1">
    <source>
        <dbReference type="SAM" id="MobiDB-lite"/>
    </source>
</evidence>
<dbReference type="InterPro" id="IPR011465">
    <property type="entry name" value="DUF1571"/>
</dbReference>
<dbReference type="OrthoDB" id="284186at2"/>
<feature type="compositionally biased region" description="Low complexity" evidence="1">
    <location>
        <begin position="90"/>
        <end position="99"/>
    </location>
</feature>
<accession>A0A225DN55</accession>
<protein>
    <recommendedName>
        <fullName evidence="5">DUF1571 domain-containing protein</fullName>
    </recommendedName>
</protein>
<name>A0A225DN55_9BACT</name>
<keyword evidence="2" id="KW-0732">Signal</keyword>
<evidence type="ECO:0000256" key="2">
    <source>
        <dbReference type="SAM" id="SignalP"/>
    </source>
</evidence>
<dbReference type="AlphaFoldDB" id="A0A225DN55"/>